<dbReference type="Proteomes" id="UP000606786">
    <property type="component" value="Unassembled WGS sequence"/>
</dbReference>
<dbReference type="AlphaFoldDB" id="A0A811UTS3"/>
<comment type="caution">
    <text evidence="1">The sequence shown here is derived from an EMBL/GenBank/DDBJ whole genome shotgun (WGS) entry which is preliminary data.</text>
</comment>
<accession>A0A811UTS3</accession>
<reference evidence="1" key="1">
    <citation type="submission" date="2020-11" db="EMBL/GenBank/DDBJ databases">
        <authorList>
            <person name="Whitehead M."/>
        </authorList>
    </citation>
    <scope>NUCLEOTIDE SEQUENCE</scope>
    <source>
        <strain evidence="1">EGII</strain>
    </source>
</reference>
<dbReference type="EMBL" id="CAJHJT010000023">
    <property type="protein sequence ID" value="CAD7001136.1"/>
    <property type="molecule type" value="Genomic_DNA"/>
</dbReference>
<feature type="non-terminal residue" evidence="1">
    <location>
        <position position="175"/>
    </location>
</feature>
<proteinExistence type="predicted"/>
<evidence type="ECO:0000313" key="1">
    <source>
        <dbReference type="EMBL" id="CAD7001136.1"/>
    </source>
</evidence>
<protein>
    <submittedName>
        <fullName evidence="1">(Mediterranean fruit fly) hypothetical protein</fullName>
    </submittedName>
</protein>
<gene>
    <name evidence="1" type="ORF">CCAP1982_LOCUS9608</name>
</gene>
<keyword evidence="2" id="KW-1185">Reference proteome</keyword>
<evidence type="ECO:0000313" key="2">
    <source>
        <dbReference type="Proteomes" id="UP000606786"/>
    </source>
</evidence>
<organism evidence="1 2">
    <name type="scientific">Ceratitis capitata</name>
    <name type="common">Mediterranean fruit fly</name>
    <name type="synonym">Tephritis capitata</name>
    <dbReference type="NCBI Taxonomy" id="7213"/>
    <lineage>
        <taxon>Eukaryota</taxon>
        <taxon>Metazoa</taxon>
        <taxon>Ecdysozoa</taxon>
        <taxon>Arthropoda</taxon>
        <taxon>Hexapoda</taxon>
        <taxon>Insecta</taxon>
        <taxon>Pterygota</taxon>
        <taxon>Neoptera</taxon>
        <taxon>Endopterygota</taxon>
        <taxon>Diptera</taxon>
        <taxon>Brachycera</taxon>
        <taxon>Muscomorpha</taxon>
        <taxon>Tephritoidea</taxon>
        <taxon>Tephritidae</taxon>
        <taxon>Ceratitis</taxon>
        <taxon>Ceratitis</taxon>
    </lineage>
</organism>
<sequence>PYGMSMLTTSKSASCGVTQILSSSGSEASMGDTNTFPTQKCRNPKVIANCQVFSIRKTVPITRSGHVVRKTGLDCFDPISVTMQGSTEKRGLIEEIPLSASTMKRKVSTKFSTVNTYNVNYPYAELLPNRGRERGKLMPENISADQRRSTTALDAERFLTQINQYTNTRPVENEI</sequence>
<name>A0A811UTS3_CERCA</name>